<dbReference type="AlphaFoldDB" id="A0A926IHK2"/>
<accession>A0A926IHK2</accession>
<evidence type="ECO:0000259" key="1">
    <source>
        <dbReference type="PROSITE" id="PS50943"/>
    </source>
</evidence>
<name>A0A926IHK2_9FIRM</name>
<dbReference type="Gene3D" id="1.10.260.40">
    <property type="entry name" value="lambda repressor-like DNA-binding domains"/>
    <property type="match status" value="1"/>
</dbReference>
<dbReference type="SUPFAM" id="SSF47413">
    <property type="entry name" value="lambda repressor-like DNA-binding domains"/>
    <property type="match status" value="1"/>
</dbReference>
<dbReference type="RefSeq" id="WP_193536904.1">
    <property type="nucleotide sequence ID" value="NZ_JACRTD010000003.1"/>
</dbReference>
<keyword evidence="3" id="KW-1185">Reference proteome</keyword>
<proteinExistence type="predicted"/>
<dbReference type="InterPro" id="IPR010982">
    <property type="entry name" value="Lambda_DNA-bd_dom_sf"/>
</dbReference>
<feature type="domain" description="HTH cro/C1-type" evidence="1">
    <location>
        <begin position="7"/>
        <end position="62"/>
    </location>
</feature>
<gene>
    <name evidence="2" type="ORF">H8705_04250</name>
</gene>
<comment type="caution">
    <text evidence="2">The sequence shown here is derived from an EMBL/GenBank/DDBJ whole genome shotgun (WGS) entry which is preliminary data.</text>
</comment>
<reference evidence="2" key="1">
    <citation type="submission" date="2020-08" db="EMBL/GenBank/DDBJ databases">
        <title>Genome public.</title>
        <authorList>
            <person name="Liu C."/>
            <person name="Sun Q."/>
        </authorList>
    </citation>
    <scope>NUCLEOTIDE SEQUENCE</scope>
    <source>
        <strain evidence="2">NSJ-64</strain>
    </source>
</reference>
<dbReference type="GO" id="GO:0003677">
    <property type="term" value="F:DNA binding"/>
    <property type="evidence" value="ECO:0007669"/>
    <property type="project" value="InterPro"/>
</dbReference>
<dbReference type="SMART" id="SM00530">
    <property type="entry name" value="HTH_XRE"/>
    <property type="match status" value="1"/>
</dbReference>
<dbReference type="EMBL" id="JACRTD010000003">
    <property type="protein sequence ID" value="MBC8584788.1"/>
    <property type="molecule type" value="Genomic_DNA"/>
</dbReference>
<dbReference type="CDD" id="cd00093">
    <property type="entry name" value="HTH_XRE"/>
    <property type="match status" value="1"/>
</dbReference>
<sequence>MTFGAFISAKRKELRLTLRETAKHLGIACGYLSDVEQSRRPAPEGDFVERISRYLDLSKTDHERLLDLAAKSRNRISADLPEYIMQKDIVRAALRVSKDVNATDEEWQAFIEQMKNRPR</sequence>
<evidence type="ECO:0000313" key="2">
    <source>
        <dbReference type="EMBL" id="MBC8584788.1"/>
    </source>
</evidence>
<organism evidence="2 3">
    <name type="scientific">Youxingia wuxianensis</name>
    <dbReference type="NCBI Taxonomy" id="2763678"/>
    <lineage>
        <taxon>Bacteria</taxon>
        <taxon>Bacillati</taxon>
        <taxon>Bacillota</taxon>
        <taxon>Clostridia</taxon>
        <taxon>Eubacteriales</taxon>
        <taxon>Oscillospiraceae</taxon>
        <taxon>Youxingia</taxon>
    </lineage>
</organism>
<protein>
    <submittedName>
        <fullName evidence="2">Helix-turn-helix domain-containing protein</fullName>
    </submittedName>
</protein>
<dbReference type="Proteomes" id="UP000623678">
    <property type="component" value="Unassembled WGS sequence"/>
</dbReference>
<dbReference type="Pfam" id="PF13560">
    <property type="entry name" value="HTH_31"/>
    <property type="match status" value="1"/>
</dbReference>
<dbReference type="InterPro" id="IPR001387">
    <property type="entry name" value="Cro/C1-type_HTH"/>
</dbReference>
<evidence type="ECO:0000313" key="3">
    <source>
        <dbReference type="Proteomes" id="UP000623678"/>
    </source>
</evidence>
<dbReference type="PROSITE" id="PS50943">
    <property type="entry name" value="HTH_CROC1"/>
    <property type="match status" value="1"/>
</dbReference>